<evidence type="ECO:0000313" key="3">
    <source>
        <dbReference type="Proteomes" id="UP000234935"/>
    </source>
</evidence>
<feature type="transmembrane region" description="Helical" evidence="1">
    <location>
        <begin position="191"/>
        <end position="215"/>
    </location>
</feature>
<dbReference type="EMBL" id="NMYC01000001">
    <property type="protein sequence ID" value="PLS28510.1"/>
    <property type="molecule type" value="Genomic_DNA"/>
</dbReference>
<proteinExistence type="predicted"/>
<feature type="transmembrane region" description="Helical" evidence="1">
    <location>
        <begin position="133"/>
        <end position="152"/>
    </location>
</feature>
<accession>A0A2N5J2R6</accession>
<feature type="transmembrane region" description="Helical" evidence="1">
    <location>
        <begin position="158"/>
        <end position="179"/>
    </location>
</feature>
<sequence>MTESNPATHRVPVARQSYQAPVAQTYATLLQTLRYSAGFDVVGNDDAARTVSFHLPNGGGTYEARVVESGEQSAVIIDAPLGANDSSGACSRLYRELAEQMAAQSTVVPSDVIAKRRFWRWITADNNGPRSKWAIAAVVVACLGAIYGVSSFDEWSPNWSGALMFIILMFTICGVAFAVTGRRGHVSGRNLVLIALAIACVATVLLLCASIVVQISHG</sequence>
<keyword evidence="1" id="KW-1133">Transmembrane helix</keyword>
<protein>
    <submittedName>
        <fullName evidence="2">Actin</fullName>
    </submittedName>
</protein>
<keyword evidence="1" id="KW-0472">Membrane</keyword>
<organism evidence="2 3">
    <name type="scientific">Bifidobacterium anseris</name>
    <dbReference type="NCBI Taxonomy" id="2020963"/>
    <lineage>
        <taxon>Bacteria</taxon>
        <taxon>Bacillati</taxon>
        <taxon>Actinomycetota</taxon>
        <taxon>Actinomycetes</taxon>
        <taxon>Bifidobacteriales</taxon>
        <taxon>Bifidobacteriaceae</taxon>
        <taxon>Bifidobacterium</taxon>
    </lineage>
</organism>
<evidence type="ECO:0000313" key="2">
    <source>
        <dbReference type="EMBL" id="PLS28510.1"/>
    </source>
</evidence>
<dbReference type="AlphaFoldDB" id="A0A2N5J2R6"/>
<evidence type="ECO:0000256" key="1">
    <source>
        <dbReference type="SAM" id="Phobius"/>
    </source>
</evidence>
<comment type="caution">
    <text evidence="2">The sequence shown here is derived from an EMBL/GenBank/DDBJ whole genome shotgun (WGS) entry which is preliminary data.</text>
</comment>
<gene>
    <name evidence="2" type="ORF">CGZ88_0672</name>
</gene>
<name>A0A2N5J2R6_9BIFI</name>
<keyword evidence="1" id="KW-0812">Transmembrane</keyword>
<dbReference type="Proteomes" id="UP000234935">
    <property type="component" value="Unassembled WGS sequence"/>
</dbReference>
<dbReference type="RefSeq" id="WP_051198301.1">
    <property type="nucleotide sequence ID" value="NZ_NMYC01000001.1"/>
</dbReference>
<keyword evidence="3" id="KW-1185">Reference proteome</keyword>
<dbReference type="OrthoDB" id="3236661at2"/>
<reference evidence="2 3" key="1">
    <citation type="submission" date="2017-07" db="EMBL/GenBank/DDBJ databases">
        <title>Bifidobacterium novel species.</title>
        <authorList>
            <person name="Lugli G.A."/>
            <person name="Milani C."/>
            <person name="Duranti S."/>
            <person name="Mangifesta M."/>
        </authorList>
    </citation>
    <scope>NUCLEOTIDE SEQUENCE [LARGE SCALE GENOMIC DNA]</scope>
    <source>
        <strain evidence="3">Goo31D</strain>
    </source>
</reference>